<dbReference type="EMBL" id="JBHSWV010000841">
    <property type="protein sequence ID" value="MFC6769902.1"/>
    <property type="molecule type" value="Genomic_DNA"/>
</dbReference>
<dbReference type="AlphaFoldDB" id="A0ABD5T203"/>
<dbReference type="RefSeq" id="WP_273742494.1">
    <property type="nucleotide sequence ID" value="NZ_JAQIVI010000841.1"/>
</dbReference>
<proteinExistence type="predicted"/>
<protein>
    <submittedName>
        <fullName evidence="1">Uncharacterized protein</fullName>
    </submittedName>
</protein>
<name>A0ABD5T203_9EURY</name>
<evidence type="ECO:0000313" key="2">
    <source>
        <dbReference type="Proteomes" id="UP001596383"/>
    </source>
</evidence>
<keyword evidence="2" id="KW-1185">Reference proteome</keyword>
<reference evidence="1 2" key="1">
    <citation type="journal article" date="2019" name="Int. J. Syst. Evol. Microbiol.">
        <title>The Global Catalogue of Microorganisms (GCM) 10K type strain sequencing project: providing services to taxonomists for standard genome sequencing and annotation.</title>
        <authorList>
            <consortium name="The Broad Institute Genomics Platform"/>
            <consortium name="The Broad Institute Genome Sequencing Center for Infectious Disease"/>
            <person name="Wu L."/>
            <person name="Ma J."/>
        </authorList>
    </citation>
    <scope>NUCLEOTIDE SEQUENCE [LARGE SCALE GENOMIC DNA]</scope>
    <source>
        <strain evidence="1 2">LMG 29247</strain>
    </source>
</reference>
<comment type="caution">
    <text evidence="1">The sequence shown here is derived from an EMBL/GenBank/DDBJ whole genome shotgun (WGS) entry which is preliminary data.</text>
</comment>
<sequence>MIQAQVQLAKRGMMINSVGFEAATLHVVTADWLLERLPGMGAEYR</sequence>
<accession>A0ABD5T203</accession>
<dbReference type="Proteomes" id="UP001596383">
    <property type="component" value="Unassembled WGS sequence"/>
</dbReference>
<organism evidence="1 2">
    <name type="scientific">Natrinema soli</name>
    <dbReference type="NCBI Taxonomy" id="1930624"/>
    <lineage>
        <taxon>Archaea</taxon>
        <taxon>Methanobacteriati</taxon>
        <taxon>Methanobacteriota</taxon>
        <taxon>Stenosarchaea group</taxon>
        <taxon>Halobacteria</taxon>
        <taxon>Halobacteriales</taxon>
        <taxon>Natrialbaceae</taxon>
        <taxon>Natrinema</taxon>
    </lineage>
</organism>
<evidence type="ECO:0000313" key="1">
    <source>
        <dbReference type="EMBL" id="MFC6769902.1"/>
    </source>
</evidence>
<gene>
    <name evidence="1" type="ORF">ACFQE6_34110</name>
</gene>